<name>A0A1L7DQK8_9CAUD</name>
<dbReference type="Proteomes" id="UP000225269">
    <property type="component" value="Segment"/>
</dbReference>
<dbReference type="EMBL" id="KY318515">
    <property type="protein sequence ID" value="APU00355.1"/>
    <property type="molecule type" value="Genomic_DNA"/>
</dbReference>
<evidence type="ECO:0000313" key="2">
    <source>
        <dbReference type="Proteomes" id="UP000225269"/>
    </source>
</evidence>
<evidence type="ECO:0000313" key="1">
    <source>
        <dbReference type="EMBL" id="APU00355.1"/>
    </source>
</evidence>
<keyword evidence="2" id="KW-1185">Reference proteome</keyword>
<proteinExistence type="predicted"/>
<reference evidence="2" key="1">
    <citation type="submission" date="2016-12" db="EMBL/GenBank/DDBJ databases">
        <title>Characterization and complete genome sequence of Yersinia bacteriophage, fHe-Yen3-01.</title>
        <authorList>
            <person name="Jun J.W."/>
            <person name="Wicklund A."/>
            <person name="Skurnik M."/>
        </authorList>
    </citation>
    <scope>NUCLEOTIDE SEQUENCE [LARGE SCALE GENOMIC DNA]</scope>
</reference>
<organism evidence="1 2">
    <name type="scientific">Yersinia phage fHe-Yen3-01</name>
    <dbReference type="NCBI Taxonomy" id="1932893"/>
    <lineage>
        <taxon>Viruses</taxon>
        <taxon>Duplodnaviria</taxon>
        <taxon>Heunggongvirae</taxon>
        <taxon>Uroviricota</taxon>
        <taxon>Caudoviricetes</taxon>
        <taxon>Autographivirales</taxon>
        <taxon>Autonotataviridae</taxon>
        <taxon>Melnykvirinae</taxon>
        <taxon>Pokrovskaiavirus</taxon>
        <taxon>Pokrovskaiavirus fHeYen301</taxon>
    </lineage>
</organism>
<gene>
    <name evidence="1" type="ORF">fHeYen301_22</name>
</gene>
<protein>
    <submittedName>
        <fullName evidence="1">Uncharacterized protein</fullName>
    </submittedName>
</protein>
<sequence>MTKINSLIQLIKLNQASDEGDGLDILCGVVKCRGVDCNECPLNNKDSMKVLISELEAVNV</sequence>
<accession>A0A1L7DQK8</accession>